<dbReference type="Gene3D" id="1.20.120.1880">
    <property type="entry name" value="Nucleoporin, helical C-terminal domain"/>
    <property type="match status" value="1"/>
</dbReference>
<gene>
    <name evidence="7" type="ORF">HERILL_LOCUS8953</name>
</gene>
<dbReference type="GO" id="GO:0036228">
    <property type="term" value="P:protein localization to nuclear inner membrane"/>
    <property type="evidence" value="ECO:0007669"/>
    <property type="project" value="TreeGrafter"/>
</dbReference>
<dbReference type="Gene3D" id="1.25.40.440">
    <property type="entry name" value="Nucleoporin, helical domain, central subdomain"/>
    <property type="match status" value="1"/>
</dbReference>
<dbReference type="GO" id="GO:0006606">
    <property type="term" value="P:protein import into nucleus"/>
    <property type="evidence" value="ECO:0007669"/>
    <property type="project" value="TreeGrafter"/>
</dbReference>
<organism evidence="7 8">
    <name type="scientific">Hermetia illucens</name>
    <name type="common">Black soldier fly</name>
    <dbReference type="NCBI Taxonomy" id="343691"/>
    <lineage>
        <taxon>Eukaryota</taxon>
        <taxon>Metazoa</taxon>
        <taxon>Ecdysozoa</taxon>
        <taxon>Arthropoda</taxon>
        <taxon>Hexapoda</taxon>
        <taxon>Insecta</taxon>
        <taxon>Pterygota</taxon>
        <taxon>Neoptera</taxon>
        <taxon>Endopterygota</taxon>
        <taxon>Diptera</taxon>
        <taxon>Brachycera</taxon>
        <taxon>Stratiomyomorpha</taxon>
        <taxon>Stratiomyidae</taxon>
        <taxon>Hermetiinae</taxon>
        <taxon>Hermetia</taxon>
    </lineage>
</organism>
<dbReference type="OrthoDB" id="338970at2759"/>
<evidence type="ECO:0000313" key="8">
    <source>
        <dbReference type="Proteomes" id="UP000594454"/>
    </source>
</evidence>
<dbReference type="Proteomes" id="UP000594454">
    <property type="component" value="Chromosome 3"/>
</dbReference>
<comment type="subcellular location">
    <subcellularLocation>
        <location evidence="1">Nucleus</location>
    </subcellularLocation>
</comment>
<dbReference type="Pfam" id="PF03177">
    <property type="entry name" value="Nucleoporin_C"/>
    <property type="match status" value="1"/>
</dbReference>
<dbReference type="FunCoup" id="A0A7R8USD0">
    <property type="interactions" value="2640"/>
</dbReference>
<feature type="domain" description="Nucleoporin Nup133/Nup155-like C-terminal" evidence="5">
    <location>
        <begin position="657"/>
        <end position="1322"/>
    </location>
</feature>
<evidence type="ECO:0000256" key="3">
    <source>
        <dbReference type="ARBA" id="ARBA00022448"/>
    </source>
</evidence>
<evidence type="ECO:0008006" key="9">
    <source>
        <dbReference type="Google" id="ProtNLM"/>
    </source>
</evidence>
<evidence type="ECO:0000256" key="2">
    <source>
        <dbReference type="ARBA" id="ARBA00007373"/>
    </source>
</evidence>
<protein>
    <recommendedName>
        <fullName evidence="9">Nuclear pore complex protein Nup155</fullName>
    </recommendedName>
</protein>
<dbReference type="InterPro" id="IPR042533">
    <property type="entry name" value="Nucleoporin_Nup155_C_1"/>
</dbReference>
<dbReference type="FunFam" id="1.20.120.1880:FF:000003">
    <property type="entry name" value="nuclear pore complex protein Nup155"/>
    <property type="match status" value="1"/>
</dbReference>
<keyword evidence="4" id="KW-0539">Nucleus</keyword>
<dbReference type="Pfam" id="PF08801">
    <property type="entry name" value="Nucleoporin_N"/>
    <property type="match status" value="1"/>
</dbReference>
<evidence type="ECO:0000256" key="1">
    <source>
        <dbReference type="ARBA" id="ARBA00004123"/>
    </source>
</evidence>
<evidence type="ECO:0000259" key="5">
    <source>
        <dbReference type="Pfam" id="PF03177"/>
    </source>
</evidence>
<dbReference type="FunFam" id="1.25.40.440:FF:000001">
    <property type="entry name" value="Nuclear pore complex subunit"/>
    <property type="match status" value="1"/>
</dbReference>
<dbReference type="PANTHER" id="PTHR10350:SF6">
    <property type="entry name" value="NUCLEAR PORE COMPLEX PROTEIN NUP155"/>
    <property type="match status" value="1"/>
</dbReference>
<dbReference type="GO" id="GO:0017056">
    <property type="term" value="F:structural constituent of nuclear pore"/>
    <property type="evidence" value="ECO:0007669"/>
    <property type="project" value="InterPro"/>
</dbReference>
<accession>A0A7R8USD0</accession>
<proteinExistence type="inferred from homology"/>
<dbReference type="Gene3D" id="1.25.40.450">
    <property type="entry name" value="Nucleoporin, helical domain, N-terminal subdomain"/>
    <property type="match status" value="1"/>
</dbReference>
<keyword evidence="8" id="KW-1185">Reference proteome</keyword>
<dbReference type="GO" id="GO:0000972">
    <property type="term" value="P:transcription-dependent tethering of RNA polymerase II gene DNA at nuclear periphery"/>
    <property type="evidence" value="ECO:0007669"/>
    <property type="project" value="TreeGrafter"/>
</dbReference>
<evidence type="ECO:0000256" key="4">
    <source>
        <dbReference type="ARBA" id="ARBA00023242"/>
    </source>
</evidence>
<comment type="similarity">
    <text evidence="2">Belongs to the non-repetitive/WGA-negative nucleoporin family.</text>
</comment>
<dbReference type="InterPro" id="IPR004870">
    <property type="entry name" value="Nucleoporin_Nup155"/>
</dbReference>
<dbReference type="InterPro" id="IPR014908">
    <property type="entry name" value="Nucleoporin_Nup133/Nup155_N"/>
</dbReference>
<dbReference type="EMBL" id="LR899011">
    <property type="protein sequence ID" value="CAD7086159.1"/>
    <property type="molecule type" value="Genomic_DNA"/>
</dbReference>
<dbReference type="GO" id="GO:0044611">
    <property type="term" value="C:nuclear pore inner ring"/>
    <property type="evidence" value="ECO:0007669"/>
    <property type="project" value="TreeGrafter"/>
</dbReference>
<dbReference type="InterPro" id="IPR042538">
    <property type="entry name" value="Nucleoporin_Nup155_C_3"/>
</dbReference>
<dbReference type="PANTHER" id="PTHR10350">
    <property type="entry name" value="NUCLEAR PORE COMPLEX PROTEIN NUP155"/>
    <property type="match status" value="1"/>
</dbReference>
<sequence length="1353" mass="151368">MNAPQLNVQMEYLELAGNMLDRHDNHDATAPGLLEVTGITQHGMATVSGLNDYDYQNISSLSLGHKKLDQLRTVSKAPIPPEVLEHFKNIKCHCMMGLFPEIGRAWLTIDSDIYIWTYEQTRDVAYYDGLNHLIVSVGLVTPKPGVFISDVKYLLILTTPVEIVVLGVTFGDTTKTISSPIHSANTTTTYEEMQLMNKPIFILNTDNVSISTIEGSADGRIFLGGRDGFLYEIHYQAASSWFGKRCKKINHSQGLISYMVPGFLKVFSDTDPIVRISIDNSRHLLYVLTEKGSIEAWDMGEDCNSTRRLARVSQNDIAFQASNIIKTVDSTVFKPIKAICALTVNDCPNIHLICVTQCGVRLYFSTTPLHVAPQTTQQIGGVAATFDSVRPQGLYLLHVRLPPGYTPNTTVGKPKQVHSAYYNKGTLLMVSTPQQDQDMLWSISSEPFPNRPYLAESATVLPLDGMVWGLAEMKPKSKATINSVLRHAQIPKKVVLLTNQGAHIISLLKSADILQQLLVACHGPHHEAVKGYFQAQTQSEACATALLLACMPPYRGTDVALWAAQAFMLYGGEPSIGAQYLGSQFAPGQRTFLSSPGGPLSDRNSPQIFMSTPFSTRGNMPSNLQQSAISPYQFSPTATGSHTFQQNPTDASNINYSAKHSGLYLYVARLLRPIWRKRCIDANLCSTITQADCTEILEDLYAVKGFLEANSVSDISNLLYGHSDQTSLINGYSHLTQPFGEQKSTAEQAQAEEKRSLTALNFFIKHTYEVISLWKILCEHQFQLLVNDLAKEQQNILISCTFRDLTLSRADTCAHLIVNLINSYLNDNASVSSISSKLRDVCPNLYRHEDAVSHKATEILMLSKGVTVNEEKEERLRTALQLCKDAAPNLPLSSICQQFTSSGFYQGVIELTTTCAAKLDPKEAAIHYYRNNEPNEDQEGYIAFTARMNCYKEVRQMLDTVYQNLCSASSSAELKFSSDAIEKDIQMKIMHIVSTAIQSSDPLLHVVVYEWLLSHNLLSELLALTEPSLGEFFRRSVVRNPENLQLTDLLWKYYEKNGQHAAAAKILDNLASLQTNSLTLVQRIEYLARAVMCMRNDHVGYSVHNGVLLKDLEDKLEIARVQKVILDAISTMTDNSAARQAAVSLNYTLYNMTQLYSDFAEPFDLWECKLVILNCSHHNDPILIESVWTQIINREIEQIGSPQEKCTKLLTKVQSLVKEFGDSGQCFPLAFLVRELEIRCCQLKLSPATIPDALVGMNLDIELLIDYYARMISMNERVWANEGNEWHLVQASTRLITLLTNNAQQIPSRNRKRIMAKAQELISACLHLLYPKPRTEHLQQVLKEIESRVQRIM</sequence>
<dbReference type="InterPro" id="IPR007187">
    <property type="entry name" value="Nucleoporin_Nup133/Nup155_C"/>
</dbReference>
<feature type="domain" description="Nucleoporin Nup133/Nup155-like N-terminal" evidence="6">
    <location>
        <begin position="70"/>
        <end position="504"/>
    </location>
</feature>
<dbReference type="InParanoid" id="A0A7R8USD0"/>
<dbReference type="GO" id="GO:0006405">
    <property type="term" value="P:RNA export from nucleus"/>
    <property type="evidence" value="ECO:0007669"/>
    <property type="project" value="TreeGrafter"/>
</dbReference>
<dbReference type="InterPro" id="IPR042537">
    <property type="entry name" value="Nucleoporin_Nup155_C_2"/>
</dbReference>
<keyword evidence="3" id="KW-0813">Transport</keyword>
<reference evidence="7 8" key="1">
    <citation type="submission" date="2020-11" db="EMBL/GenBank/DDBJ databases">
        <authorList>
            <person name="Wallbank WR R."/>
            <person name="Pardo Diaz C."/>
            <person name="Kozak K."/>
            <person name="Martin S."/>
            <person name="Jiggins C."/>
            <person name="Moest M."/>
            <person name="Warren A I."/>
            <person name="Generalovic N T."/>
            <person name="Byers J.R.P. K."/>
            <person name="Montejo-Kovacevich G."/>
            <person name="Yen C E."/>
        </authorList>
    </citation>
    <scope>NUCLEOTIDE SEQUENCE [LARGE SCALE GENOMIC DNA]</scope>
</reference>
<evidence type="ECO:0000259" key="6">
    <source>
        <dbReference type="Pfam" id="PF08801"/>
    </source>
</evidence>
<dbReference type="Gene3D" id="1.20.58.1780">
    <property type="match status" value="1"/>
</dbReference>
<evidence type="ECO:0000313" key="7">
    <source>
        <dbReference type="EMBL" id="CAD7086159.1"/>
    </source>
</evidence>
<name>A0A7R8USD0_HERIL</name>